<sequence>MDDIPTELRLAASGQVMNAAQSASSLLPFTHFEDKIDAWLEQGHAQMGHRLWFLARLAPARAVVLRSLDGFGCIPPGTVLRLPCELWRAEQADSVHIIPSLLNAALCIDDAREVCLQVRSWMSAPLQDATGHAYAALFAMDSTAHDDSIHSCSHLLRFAARQLSTIFIDEQRDVARQRDHERSSMLNSTDPSTGLFTTSAWRSSLAVEEQRCHRLGDPCGAIAIRIQTSTEDRREHDRALRRIGWIVRSLVQSPHLAARTDDHLLGVLCIGIHAPETQSLAQSLRAAFDQEQLPVKLAHAQRDSASRNLPSAWLTALREVV</sequence>
<dbReference type="Proteomes" id="UP001254608">
    <property type="component" value="Unassembled WGS sequence"/>
</dbReference>
<proteinExistence type="predicted"/>
<dbReference type="RefSeq" id="WP_311364927.1">
    <property type="nucleotide sequence ID" value="NZ_JAVRIC010000011.1"/>
</dbReference>
<organism evidence="1 2">
    <name type="scientific">Banduia mediterranea</name>
    <dbReference type="NCBI Taxonomy" id="3075609"/>
    <lineage>
        <taxon>Bacteria</taxon>
        <taxon>Pseudomonadati</taxon>
        <taxon>Pseudomonadota</taxon>
        <taxon>Gammaproteobacteria</taxon>
        <taxon>Nevskiales</taxon>
        <taxon>Algiphilaceae</taxon>
        <taxon>Banduia</taxon>
    </lineage>
</organism>
<gene>
    <name evidence="1" type="ORF">RM530_09185</name>
</gene>
<comment type="caution">
    <text evidence="1">The sequence shown here is derived from an EMBL/GenBank/DDBJ whole genome shotgun (WGS) entry which is preliminary data.</text>
</comment>
<dbReference type="InterPro" id="IPR043128">
    <property type="entry name" value="Rev_trsase/Diguanyl_cyclase"/>
</dbReference>
<dbReference type="Gene3D" id="3.30.70.270">
    <property type="match status" value="1"/>
</dbReference>
<evidence type="ECO:0000313" key="1">
    <source>
        <dbReference type="EMBL" id="MDT0497534.1"/>
    </source>
</evidence>
<reference evidence="1 2" key="1">
    <citation type="submission" date="2023-09" db="EMBL/GenBank/DDBJ databases">
        <authorList>
            <person name="Rey-Velasco X."/>
        </authorList>
    </citation>
    <scope>NUCLEOTIDE SEQUENCE [LARGE SCALE GENOMIC DNA]</scope>
    <source>
        <strain evidence="1 2">W345</strain>
    </source>
</reference>
<protein>
    <recommendedName>
        <fullName evidence="3">GGDEF domain-containing protein</fullName>
    </recommendedName>
</protein>
<evidence type="ECO:0000313" key="2">
    <source>
        <dbReference type="Proteomes" id="UP001254608"/>
    </source>
</evidence>
<evidence type="ECO:0008006" key="3">
    <source>
        <dbReference type="Google" id="ProtNLM"/>
    </source>
</evidence>
<keyword evidence="2" id="KW-1185">Reference proteome</keyword>
<dbReference type="EMBL" id="JAVRIC010000011">
    <property type="protein sequence ID" value="MDT0497534.1"/>
    <property type="molecule type" value="Genomic_DNA"/>
</dbReference>
<accession>A0ABU2WIR3</accession>
<name>A0ABU2WIR3_9GAMM</name>